<dbReference type="GO" id="GO:0022857">
    <property type="term" value="F:transmembrane transporter activity"/>
    <property type="evidence" value="ECO:0007669"/>
    <property type="project" value="InterPro"/>
</dbReference>
<protein>
    <submittedName>
        <fullName evidence="9">Biopolymer transport protein ExbD/TolR</fullName>
    </submittedName>
</protein>
<dbReference type="PANTHER" id="PTHR30558:SF7">
    <property type="entry name" value="TOL-PAL SYSTEM PROTEIN TOLR"/>
    <property type="match status" value="1"/>
</dbReference>
<evidence type="ECO:0000256" key="7">
    <source>
        <dbReference type="RuleBase" id="RU003879"/>
    </source>
</evidence>
<dbReference type="OrthoDB" id="287326at2"/>
<feature type="transmembrane region" description="Helical" evidence="8">
    <location>
        <begin position="23"/>
        <end position="44"/>
    </location>
</feature>
<keyword evidence="7" id="KW-0653">Protein transport</keyword>
<evidence type="ECO:0000256" key="1">
    <source>
        <dbReference type="ARBA" id="ARBA00004162"/>
    </source>
</evidence>
<evidence type="ECO:0000256" key="6">
    <source>
        <dbReference type="ARBA" id="ARBA00023136"/>
    </source>
</evidence>
<keyword evidence="10" id="KW-1185">Reference proteome</keyword>
<evidence type="ECO:0000256" key="4">
    <source>
        <dbReference type="ARBA" id="ARBA00022692"/>
    </source>
</evidence>
<gene>
    <name evidence="9" type="ordered locus">Dester_0787</name>
</gene>
<dbReference type="PANTHER" id="PTHR30558">
    <property type="entry name" value="EXBD MEMBRANE COMPONENT OF PMF-DRIVEN MACROMOLECULE IMPORT SYSTEM"/>
    <property type="match status" value="1"/>
</dbReference>
<name>F0S3K6_DESTD</name>
<dbReference type="GO" id="GO:0015031">
    <property type="term" value="P:protein transport"/>
    <property type="evidence" value="ECO:0007669"/>
    <property type="project" value="UniProtKB-KW"/>
</dbReference>
<organism evidence="9 10">
    <name type="scientific">Desulfurobacterium thermolithotrophum (strain DSM 11699 / BSA)</name>
    <dbReference type="NCBI Taxonomy" id="868864"/>
    <lineage>
        <taxon>Bacteria</taxon>
        <taxon>Pseudomonadati</taxon>
        <taxon>Aquificota</taxon>
        <taxon>Aquificia</taxon>
        <taxon>Desulfurobacteriales</taxon>
        <taxon>Desulfurobacteriaceae</taxon>
        <taxon>Desulfurobacterium</taxon>
    </lineage>
</organism>
<keyword evidence="5 8" id="KW-1133">Transmembrane helix</keyword>
<dbReference type="KEGG" id="dte:Dester_0787"/>
<proteinExistence type="inferred from homology"/>
<dbReference type="Gene3D" id="3.30.420.270">
    <property type="match status" value="1"/>
</dbReference>
<dbReference type="Proteomes" id="UP000007102">
    <property type="component" value="Chromosome"/>
</dbReference>
<evidence type="ECO:0000256" key="5">
    <source>
        <dbReference type="ARBA" id="ARBA00022989"/>
    </source>
</evidence>
<evidence type="ECO:0000256" key="2">
    <source>
        <dbReference type="ARBA" id="ARBA00005811"/>
    </source>
</evidence>
<dbReference type="STRING" id="868864.Dester_0787"/>
<sequence>MCKFKDEPVEEKPQLIIVPMVDVMLFLLAFFVLIAGSIIPGLAIKTNPPETTQKTKVNVKKEIVTITIKKDGSIYFKEKKVSLKDLKRLLKEAKRKNPVVSVAINADRDSKVQLLVSVMDTAQEVGINSIGLIAKEKNEGNR</sequence>
<keyword evidence="4 7" id="KW-0812">Transmembrane</keyword>
<dbReference type="FunCoup" id="F0S3K6">
    <property type="interactions" value="126"/>
</dbReference>
<comment type="subcellular location">
    <subcellularLocation>
        <location evidence="1">Cell membrane</location>
        <topology evidence="1">Single-pass membrane protein</topology>
    </subcellularLocation>
    <subcellularLocation>
        <location evidence="7">Cell membrane</location>
        <topology evidence="7">Single-pass type II membrane protein</topology>
    </subcellularLocation>
</comment>
<evidence type="ECO:0000313" key="10">
    <source>
        <dbReference type="Proteomes" id="UP000007102"/>
    </source>
</evidence>
<dbReference type="GO" id="GO:0005886">
    <property type="term" value="C:plasma membrane"/>
    <property type="evidence" value="ECO:0007669"/>
    <property type="project" value="UniProtKB-SubCell"/>
</dbReference>
<comment type="similarity">
    <text evidence="2 7">Belongs to the ExbD/TolR family.</text>
</comment>
<accession>F0S3K6</accession>
<reference evidence="10" key="2">
    <citation type="submission" date="2011-02" db="EMBL/GenBank/DDBJ databases">
        <title>The complete genome of Desulfurobacterium thermolithotrophum DSM 11699.</title>
        <authorList>
            <consortium name="US DOE Joint Genome Institute (JGI-PGF)"/>
            <person name="Lucas S."/>
            <person name="Copeland A."/>
            <person name="Lapidus A."/>
            <person name="Bruce D."/>
            <person name="Goodwin L."/>
            <person name="Pitluck S."/>
            <person name="Kyrpides N."/>
            <person name="Mavromatis K."/>
            <person name="Pagani I."/>
            <person name="Ivanova N."/>
            <person name="Mikhailova N."/>
            <person name="Daligault H."/>
            <person name="Detter J.C."/>
            <person name="Tapia R."/>
            <person name="Han C."/>
            <person name="Land M."/>
            <person name="Hauser L."/>
            <person name="Markowitz V."/>
            <person name="Cheng J.-F."/>
            <person name="Hugenholtz P."/>
            <person name="Woyke T."/>
            <person name="Wu D."/>
            <person name="Spring S."/>
            <person name="Brambilla E."/>
            <person name="Klenk H.-P."/>
            <person name="Eisen J.A."/>
        </authorList>
    </citation>
    <scope>NUCLEOTIDE SEQUENCE [LARGE SCALE GENOMIC DNA]</scope>
    <source>
        <strain evidence="10">DSM 11699 / BSA</strain>
    </source>
</reference>
<evidence type="ECO:0000256" key="8">
    <source>
        <dbReference type="SAM" id="Phobius"/>
    </source>
</evidence>
<keyword evidence="6 8" id="KW-0472">Membrane</keyword>
<dbReference type="eggNOG" id="COG0848">
    <property type="taxonomic scope" value="Bacteria"/>
</dbReference>
<dbReference type="HOGENOM" id="CLU_085305_3_2_0"/>
<reference evidence="9 10" key="1">
    <citation type="journal article" date="2011" name="Stand. Genomic Sci.">
        <title>Complete genome sequence of the thermophilic sulfur-reducer Desulfurobacterium thermolithotrophum type strain (BSA(T)) from a deep-sea hydrothermal vent.</title>
        <authorList>
            <person name="Goker M."/>
            <person name="Daligault H."/>
            <person name="Mwirichia R."/>
            <person name="Lapidus A."/>
            <person name="Lucas S."/>
            <person name="Deshpande S."/>
            <person name="Pagani I."/>
            <person name="Tapia R."/>
            <person name="Cheng J.F."/>
            <person name="Goodwin L."/>
            <person name="Pitluck S."/>
            <person name="Liolios K."/>
            <person name="Ivanova N."/>
            <person name="Mavromatis K."/>
            <person name="Mikhailova N."/>
            <person name="Pati A."/>
            <person name="Chen A."/>
            <person name="Palaniappan K."/>
            <person name="Han C."/>
            <person name="Land M."/>
            <person name="Hauser L."/>
            <person name="Pan C."/>
            <person name="Brambilla E.M."/>
            <person name="Rohde M."/>
            <person name="Spring S."/>
            <person name="Sikorski J."/>
            <person name="Wirth R."/>
            <person name="Detter J.C."/>
            <person name="Woyke T."/>
            <person name="Bristow J."/>
            <person name="Eisen J.A."/>
            <person name="Markowitz V."/>
            <person name="Hugenholtz P."/>
            <person name="Kyrpides N.C."/>
            <person name="Klenk H.P."/>
        </authorList>
    </citation>
    <scope>NUCLEOTIDE SEQUENCE [LARGE SCALE GENOMIC DNA]</scope>
    <source>
        <strain evidence="10">DSM 11699 / BSA</strain>
    </source>
</reference>
<evidence type="ECO:0000256" key="3">
    <source>
        <dbReference type="ARBA" id="ARBA00022475"/>
    </source>
</evidence>
<dbReference type="EMBL" id="CP002543">
    <property type="protein sequence ID" value="ADY73428.1"/>
    <property type="molecule type" value="Genomic_DNA"/>
</dbReference>
<dbReference type="InterPro" id="IPR003400">
    <property type="entry name" value="ExbD"/>
</dbReference>
<dbReference type="Pfam" id="PF02472">
    <property type="entry name" value="ExbD"/>
    <property type="match status" value="1"/>
</dbReference>
<keyword evidence="3" id="KW-1003">Cell membrane</keyword>
<dbReference type="InParanoid" id="F0S3K6"/>
<dbReference type="AlphaFoldDB" id="F0S3K6"/>
<keyword evidence="7" id="KW-0813">Transport</keyword>
<dbReference type="RefSeq" id="WP_013638382.1">
    <property type="nucleotide sequence ID" value="NC_015185.1"/>
</dbReference>
<evidence type="ECO:0000313" key="9">
    <source>
        <dbReference type="EMBL" id="ADY73428.1"/>
    </source>
</evidence>